<feature type="region of interest" description="Disordered" evidence="1">
    <location>
        <begin position="195"/>
        <end position="221"/>
    </location>
</feature>
<organism evidence="2 3">
    <name type="scientific">Niveomyces insectorum RCEF 264</name>
    <dbReference type="NCBI Taxonomy" id="1081102"/>
    <lineage>
        <taxon>Eukaryota</taxon>
        <taxon>Fungi</taxon>
        <taxon>Dikarya</taxon>
        <taxon>Ascomycota</taxon>
        <taxon>Pezizomycotina</taxon>
        <taxon>Sordariomycetes</taxon>
        <taxon>Hypocreomycetidae</taxon>
        <taxon>Hypocreales</taxon>
        <taxon>Cordycipitaceae</taxon>
        <taxon>Niveomyces</taxon>
    </lineage>
</organism>
<name>A0A167YSB8_9HYPO</name>
<accession>A0A167YSB8</accession>
<dbReference type="EMBL" id="AZHD01000002">
    <property type="protein sequence ID" value="OAA66629.1"/>
    <property type="molecule type" value="Genomic_DNA"/>
</dbReference>
<comment type="caution">
    <text evidence="2">The sequence shown here is derived from an EMBL/GenBank/DDBJ whole genome shotgun (WGS) entry which is preliminary data.</text>
</comment>
<feature type="compositionally biased region" description="Basic and acidic residues" evidence="1">
    <location>
        <begin position="19"/>
        <end position="29"/>
    </location>
</feature>
<proteinExistence type="predicted"/>
<feature type="compositionally biased region" description="Polar residues" evidence="1">
    <location>
        <begin position="199"/>
        <end position="215"/>
    </location>
</feature>
<evidence type="ECO:0000313" key="2">
    <source>
        <dbReference type="EMBL" id="OAA66629.1"/>
    </source>
</evidence>
<gene>
    <name evidence="2" type="ORF">SPI_01205</name>
</gene>
<evidence type="ECO:0000256" key="1">
    <source>
        <dbReference type="SAM" id="MobiDB-lite"/>
    </source>
</evidence>
<protein>
    <submittedName>
        <fullName evidence="2">Uncharacterized protein</fullName>
    </submittedName>
</protein>
<sequence>MADWSKIFEQRLQTVLSESKNKEKKERQLHAGAGGSASVDFDLTPPPTTSRKRGASLTTLPPRPLDPTAAFFDSIRRQRYPDGDDVGGSGHGETALWHRERATAIMMTPAAQTVDTPASFSTGQADMKELQGSYSKRAKDLHSEATQRMAAVQETFGNRLARMADQEEAFLHLFADKQAQFNKPATAWTVKIQTREKGSNSTNSSSCRKNGQLANQKPVEKEERIVDRIATMRASAAALEADLAKLWQTWEQAQGDAATALRTVLGDGEEGHEAQHLDRILAEADKELEAAAAEALKEMRHNEKTFRKLILAEECKLAQTMLARQSKYD</sequence>
<dbReference type="AlphaFoldDB" id="A0A167YSB8"/>
<keyword evidence="3" id="KW-1185">Reference proteome</keyword>
<evidence type="ECO:0000313" key="3">
    <source>
        <dbReference type="Proteomes" id="UP000076874"/>
    </source>
</evidence>
<dbReference type="OrthoDB" id="5243863at2759"/>
<reference evidence="2 3" key="1">
    <citation type="journal article" date="2016" name="Genome Biol. Evol.">
        <title>Divergent and convergent evolution of fungal pathogenicity.</title>
        <authorList>
            <person name="Shang Y."/>
            <person name="Xiao G."/>
            <person name="Zheng P."/>
            <person name="Cen K."/>
            <person name="Zhan S."/>
            <person name="Wang C."/>
        </authorList>
    </citation>
    <scope>NUCLEOTIDE SEQUENCE [LARGE SCALE GENOMIC DNA]</scope>
    <source>
        <strain evidence="2 3">RCEF 264</strain>
    </source>
</reference>
<feature type="region of interest" description="Disordered" evidence="1">
    <location>
        <begin position="16"/>
        <end position="67"/>
    </location>
</feature>
<dbReference type="Proteomes" id="UP000076874">
    <property type="component" value="Unassembled WGS sequence"/>
</dbReference>